<reference evidence="1" key="2">
    <citation type="submission" date="2020-09" db="EMBL/GenBank/DDBJ databases">
        <authorList>
            <person name="Sun Q."/>
            <person name="Zhou Y."/>
        </authorList>
    </citation>
    <scope>NUCLEOTIDE SEQUENCE</scope>
    <source>
        <strain evidence="1">CGMCC 1.3617</strain>
    </source>
</reference>
<dbReference type="GO" id="GO:0004713">
    <property type="term" value="F:protein tyrosine kinase activity"/>
    <property type="evidence" value="ECO:0007669"/>
    <property type="project" value="TreeGrafter"/>
</dbReference>
<evidence type="ECO:0000313" key="2">
    <source>
        <dbReference type="Proteomes" id="UP000661507"/>
    </source>
</evidence>
<dbReference type="InterPro" id="IPR027417">
    <property type="entry name" value="P-loop_NTPase"/>
</dbReference>
<dbReference type="Proteomes" id="UP000661507">
    <property type="component" value="Unassembled WGS sequence"/>
</dbReference>
<dbReference type="InterPro" id="IPR050445">
    <property type="entry name" value="Bact_polysacc_biosynth/exp"/>
</dbReference>
<dbReference type="PANTHER" id="PTHR32309">
    <property type="entry name" value="TYROSINE-PROTEIN KINASE"/>
    <property type="match status" value="1"/>
</dbReference>
<dbReference type="PANTHER" id="PTHR32309:SF13">
    <property type="entry name" value="FERRIC ENTEROBACTIN TRANSPORT PROTEIN FEPE"/>
    <property type="match status" value="1"/>
</dbReference>
<organism evidence="1 2">
    <name type="scientific">Neoroseomonas lacus</name>
    <dbReference type="NCBI Taxonomy" id="287609"/>
    <lineage>
        <taxon>Bacteria</taxon>
        <taxon>Pseudomonadati</taxon>
        <taxon>Pseudomonadota</taxon>
        <taxon>Alphaproteobacteria</taxon>
        <taxon>Acetobacterales</taxon>
        <taxon>Acetobacteraceae</taxon>
        <taxon>Neoroseomonas</taxon>
    </lineage>
</organism>
<dbReference type="GO" id="GO:0005886">
    <property type="term" value="C:plasma membrane"/>
    <property type="evidence" value="ECO:0007669"/>
    <property type="project" value="TreeGrafter"/>
</dbReference>
<dbReference type="RefSeq" id="WP_188964879.1">
    <property type="nucleotide sequence ID" value="NZ_BMKW01000001.1"/>
</dbReference>
<dbReference type="EMBL" id="BMKW01000001">
    <property type="protein sequence ID" value="GGI97462.1"/>
    <property type="molecule type" value="Genomic_DNA"/>
</dbReference>
<dbReference type="AlphaFoldDB" id="A0A917K4R6"/>
<dbReference type="SUPFAM" id="SSF52540">
    <property type="entry name" value="P-loop containing nucleoside triphosphate hydrolases"/>
    <property type="match status" value="1"/>
</dbReference>
<accession>A0A917K4R6</accession>
<protein>
    <submittedName>
        <fullName evidence="1">Uncharacterized protein</fullName>
    </submittedName>
</protein>
<name>A0A917K4R6_9PROT</name>
<evidence type="ECO:0000313" key="1">
    <source>
        <dbReference type="EMBL" id="GGI97462.1"/>
    </source>
</evidence>
<dbReference type="Gene3D" id="3.40.50.300">
    <property type="entry name" value="P-loop containing nucleotide triphosphate hydrolases"/>
    <property type="match status" value="1"/>
</dbReference>
<gene>
    <name evidence="1" type="ORF">GCM10011320_00100</name>
</gene>
<proteinExistence type="predicted"/>
<sequence length="312" mass="32385">MNITSPRRPHLAERVVDAARTAAAAARQAQRPQFTTVPLDPYDSDGAGQLLDASAPTRVPLATLPLREEAPPIGRDTLERAGLVGQAQTRRMPREEIALVREQVLRTVEATAPAPGRDGRIVLVTSARAGEGKSFAALNIAASMAEGAGRQVILIDTEGGAGSLTALLDLEEAPGLEALQAMAGADPAALTLPTAVHGLSVLPRGRSGPAQADAIAAGLLRLATRLPQHVFVLDTPACLEASTAGLLAAVAGQVVMVVRAERTQRAEVEAALDIVDACPNLQLLLNLLTLKVSSSFGGRDQHTEYAAARGQG</sequence>
<reference evidence="1" key="1">
    <citation type="journal article" date="2014" name="Int. J. Syst. Evol. Microbiol.">
        <title>Complete genome sequence of Corynebacterium casei LMG S-19264T (=DSM 44701T), isolated from a smear-ripened cheese.</title>
        <authorList>
            <consortium name="US DOE Joint Genome Institute (JGI-PGF)"/>
            <person name="Walter F."/>
            <person name="Albersmeier A."/>
            <person name="Kalinowski J."/>
            <person name="Ruckert C."/>
        </authorList>
    </citation>
    <scope>NUCLEOTIDE SEQUENCE</scope>
    <source>
        <strain evidence="1">CGMCC 1.3617</strain>
    </source>
</reference>
<comment type="caution">
    <text evidence="1">The sequence shown here is derived from an EMBL/GenBank/DDBJ whole genome shotgun (WGS) entry which is preliminary data.</text>
</comment>
<keyword evidence="2" id="KW-1185">Reference proteome</keyword>